<feature type="transmembrane region" description="Helical" evidence="6">
    <location>
        <begin position="25"/>
        <end position="50"/>
    </location>
</feature>
<comment type="similarity">
    <text evidence="2">Belongs to the ERGIC family.</text>
</comment>
<evidence type="ECO:0000259" key="8">
    <source>
        <dbReference type="Pfam" id="PF13850"/>
    </source>
</evidence>
<keyword evidence="5 6" id="KW-0472">Membrane</keyword>
<sequence length="324" mass="35841">MGLSQLMKSLDGFSKPMADIQEKTTAGAVVSIASLAIMALLLISEIWLYFKVDVVSHMGVSHLKEGMEQPFDVHLHITFPHMRCEDLDLRVENLKGGDAADVMKMLSSSKTLDMRQSKPNEVVLFKDEARFKMNETCTVEGSLKLPRVGGSIDIASRRKPVDIASLLSALFLNTAQLGNVPNVSHVIHELWFGDKILGGDQMAGSLPLKDACNAVDHGSGLFRYEVKIVPTTYEWLHTHRVKEHYQYSVVENFVKDSAGISSLSTLGLEISYDFSPIMVEYVEQKQSIFQFLTNLCAIMGGVFTTSSLLVGLIHKSSAVMKKLD</sequence>
<dbReference type="PANTHER" id="PTHR10984">
    <property type="entry name" value="ENDOPLASMIC RETICULUM-GOLGI INTERMEDIATE COMPARTMENT PROTEIN"/>
    <property type="match status" value="1"/>
</dbReference>
<feature type="domain" description="Endoplasmic reticulum vesicle transporter C-terminal" evidence="7">
    <location>
        <begin position="126"/>
        <end position="308"/>
    </location>
</feature>
<dbReference type="EMBL" id="HBHR01011658">
    <property type="protein sequence ID" value="CAD9863105.1"/>
    <property type="molecule type" value="Transcribed_RNA"/>
</dbReference>
<dbReference type="PANTHER" id="PTHR10984:SF25">
    <property type="entry name" value="ENDOPLASMIC RETICULUM-GOLGI INTERMEDIATE COMPARTMENT PROTEIN 3"/>
    <property type="match status" value="1"/>
</dbReference>
<feature type="domain" description="Endoplasmic reticulum vesicle transporter N-terminal" evidence="8">
    <location>
        <begin position="7"/>
        <end position="93"/>
    </location>
</feature>
<evidence type="ECO:0000313" key="9">
    <source>
        <dbReference type="EMBL" id="CAD9863105.1"/>
    </source>
</evidence>
<gene>
    <name evidence="9" type="ORF">FJAP1339_LOCUS5638</name>
</gene>
<evidence type="ECO:0000256" key="2">
    <source>
        <dbReference type="ARBA" id="ARBA00005648"/>
    </source>
</evidence>
<dbReference type="Pfam" id="PF13850">
    <property type="entry name" value="ERGIC_N"/>
    <property type="match status" value="1"/>
</dbReference>
<evidence type="ECO:0000256" key="5">
    <source>
        <dbReference type="ARBA" id="ARBA00023136"/>
    </source>
</evidence>
<proteinExistence type="inferred from homology"/>
<evidence type="ECO:0000259" key="7">
    <source>
        <dbReference type="Pfam" id="PF07970"/>
    </source>
</evidence>
<dbReference type="InterPro" id="IPR039542">
    <property type="entry name" value="Erv_N"/>
</dbReference>
<dbReference type="GO" id="GO:0016020">
    <property type="term" value="C:membrane"/>
    <property type="evidence" value="ECO:0007669"/>
    <property type="project" value="UniProtKB-SubCell"/>
</dbReference>
<feature type="transmembrane region" description="Helical" evidence="6">
    <location>
        <begin position="291"/>
        <end position="313"/>
    </location>
</feature>
<accession>A0A7S2UYF2</accession>
<dbReference type="InterPro" id="IPR045888">
    <property type="entry name" value="Erv"/>
</dbReference>
<comment type="subcellular location">
    <subcellularLocation>
        <location evidence="1">Membrane</location>
        <topology evidence="1">Multi-pass membrane protein</topology>
    </subcellularLocation>
</comment>
<dbReference type="GO" id="GO:0030134">
    <property type="term" value="C:COPII-coated ER to Golgi transport vesicle"/>
    <property type="evidence" value="ECO:0007669"/>
    <property type="project" value="TreeGrafter"/>
</dbReference>
<evidence type="ECO:0008006" key="10">
    <source>
        <dbReference type="Google" id="ProtNLM"/>
    </source>
</evidence>
<dbReference type="GO" id="GO:0005783">
    <property type="term" value="C:endoplasmic reticulum"/>
    <property type="evidence" value="ECO:0007669"/>
    <property type="project" value="TreeGrafter"/>
</dbReference>
<dbReference type="InterPro" id="IPR012936">
    <property type="entry name" value="Erv_C"/>
</dbReference>
<evidence type="ECO:0000256" key="4">
    <source>
        <dbReference type="ARBA" id="ARBA00022989"/>
    </source>
</evidence>
<reference evidence="9" key="1">
    <citation type="submission" date="2021-01" db="EMBL/GenBank/DDBJ databases">
        <authorList>
            <person name="Corre E."/>
            <person name="Pelletier E."/>
            <person name="Niang G."/>
            <person name="Scheremetjew M."/>
            <person name="Finn R."/>
            <person name="Kale V."/>
            <person name="Holt S."/>
            <person name="Cochrane G."/>
            <person name="Meng A."/>
            <person name="Brown T."/>
            <person name="Cohen L."/>
        </authorList>
    </citation>
    <scope>NUCLEOTIDE SEQUENCE</scope>
    <source>
        <strain evidence="9">CCMP1661</strain>
    </source>
</reference>
<evidence type="ECO:0000256" key="6">
    <source>
        <dbReference type="SAM" id="Phobius"/>
    </source>
</evidence>
<name>A0A7S2UYF2_9STRA</name>
<keyword evidence="3 6" id="KW-0812">Transmembrane</keyword>
<dbReference type="AlphaFoldDB" id="A0A7S2UYF2"/>
<organism evidence="9">
    <name type="scientific">Fibrocapsa japonica</name>
    <dbReference type="NCBI Taxonomy" id="94617"/>
    <lineage>
        <taxon>Eukaryota</taxon>
        <taxon>Sar</taxon>
        <taxon>Stramenopiles</taxon>
        <taxon>Ochrophyta</taxon>
        <taxon>Raphidophyceae</taxon>
        <taxon>Chattonellales</taxon>
        <taxon>Chattonellaceae</taxon>
        <taxon>Fibrocapsa</taxon>
    </lineage>
</organism>
<evidence type="ECO:0000256" key="3">
    <source>
        <dbReference type="ARBA" id="ARBA00022692"/>
    </source>
</evidence>
<protein>
    <recommendedName>
        <fullName evidence="10">Endoplasmic reticulum vesicle transporter C-terminal domain-containing protein</fullName>
    </recommendedName>
</protein>
<keyword evidence="4 6" id="KW-1133">Transmembrane helix</keyword>
<evidence type="ECO:0000256" key="1">
    <source>
        <dbReference type="ARBA" id="ARBA00004141"/>
    </source>
</evidence>
<dbReference type="Pfam" id="PF07970">
    <property type="entry name" value="COPIIcoated_ERV"/>
    <property type="match status" value="1"/>
</dbReference>